<protein>
    <submittedName>
        <fullName evidence="6">Peptide/nickel transport system ATP-binding protein</fullName>
    </submittedName>
</protein>
<proteinExistence type="inferred from homology"/>
<sequence>MAALEIENLGIRYGTRSVVAGVSLAVAPGTTVGLVGESGSGKSSIANAAVGLAPVASGDIRVGGASTVGRRAAARAARRRVQLIFQDPFSALDPRMPVGESVAEGTLATGRRWGREERRRRVRELLEQVHVDPDRAGALPGAFSGGQRQRITIARALAGEPEVLIADEVTSALDVSVQSTVLNLLRELQRTLGLSILFISHNLAVVRYISDEIYVMRGGGIVESGPTEALLDAPADPYTAELLGAVPVLGERMTFEEAATP</sequence>
<dbReference type="GO" id="GO:0005524">
    <property type="term" value="F:ATP binding"/>
    <property type="evidence" value="ECO:0007669"/>
    <property type="project" value="UniProtKB-KW"/>
</dbReference>
<dbReference type="AlphaFoldDB" id="A0A1M6LF07"/>
<dbReference type="InterPro" id="IPR017871">
    <property type="entry name" value="ABC_transporter-like_CS"/>
</dbReference>
<accession>A0A1M6LF07</accession>
<dbReference type="GO" id="GO:0016887">
    <property type="term" value="F:ATP hydrolysis activity"/>
    <property type="evidence" value="ECO:0007669"/>
    <property type="project" value="InterPro"/>
</dbReference>
<dbReference type="PANTHER" id="PTHR43776:SF7">
    <property type="entry name" value="D,D-DIPEPTIDE TRANSPORT ATP-BINDING PROTEIN DDPF-RELATED"/>
    <property type="match status" value="1"/>
</dbReference>
<reference evidence="6 7" key="1">
    <citation type="submission" date="2016-11" db="EMBL/GenBank/DDBJ databases">
        <authorList>
            <person name="Jaros S."/>
            <person name="Januszkiewicz K."/>
            <person name="Wedrychowicz H."/>
        </authorList>
    </citation>
    <scope>NUCLEOTIDE SEQUENCE [LARGE SCALE GENOMIC DNA]</scope>
    <source>
        <strain evidence="6 7">CGMCC 4.5723</strain>
    </source>
</reference>
<feature type="domain" description="ABC transporter" evidence="5">
    <location>
        <begin position="4"/>
        <end position="243"/>
    </location>
</feature>
<keyword evidence="3" id="KW-0547">Nucleotide-binding</keyword>
<dbReference type="InterPro" id="IPR003439">
    <property type="entry name" value="ABC_transporter-like_ATP-bd"/>
</dbReference>
<dbReference type="SUPFAM" id="SSF52540">
    <property type="entry name" value="P-loop containing nucleoside triphosphate hydrolases"/>
    <property type="match status" value="1"/>
</dbReference>
<dbReference type="InterPro" id="IPR003593">
    <property type="entry name" value="AAA+_ATPase"/>
</dbReference>
<dbReference type="CDD" id="cd03257">
    <property type="entry name" value="ABC_NikE_OppD_transporters"/>
    <property type="match status" value="1"/>
</dbReference>
<evidence type="ECO:0000256" key="3">
    <source>
        <dbReference type="ARBA" id="ARBA00022741"/>
    </source>
</evidence>
<dbReference type="SMART" id="SM00382">
    <property type="entry name" value="AAA"/>
    <property type="match status" value="1"/>
</dbReference>
<dbReference type="PANTHER" id="PTHR43776">
    <property type="entry name" value="TRANSPORT ATP-BINDING PROTEIN"/>
    <property type="match status" value="1"/>
</dbReference>
<organism evidence="6 7">
    <name type="scientific">Nocardiopsis flavescens</name>
    <dbReference type="NCBI Taxonomy" id="758803"/>
    <lineage>
        <taxon>Bacteria</taxon>
        <taxon>Bacillati</taxon>
        <taxon>Actinomycetota</taxon>
        <taxon>Actinomycetes</taxon>
        <taxon>Streptosporangiales</taxon>
        <taxon>Nocardiopsidaceae</taxon>
        <taxon>Nocardiopsis</taxon>
    </lineage>
</organism>
<evidence type="ECO:0000256" key="4">
    <source>
        <dbReference type="ARBA" id="ARBA00022840"/>
    </source>
</evidence>
<dbReference type="Pfam" id="PF00005">
    <property type="entry name" value="ABC_tran"/>
    <property type="match status" value="1"/>
</dbReference>
<dbReference type="GO" id="GO:0055085">
    <property type="term" value="P:transmembrane transport"/>
    <property type="evidence" value="ECO:0007669"/>
    <property type="project" value="UniProtKB-ARBA"/>
</dbReference>
<keyword evidence="2" id="KW-0813">Transport</keyword>
<dbReference type="PROSITE" id="PS00211">
    <property type="entry name" value="ABC_TRANSPORTER_1"/>
    <property type="match status" value="1"/>
</dbReference>
<dbReference type="Proteomes" id="UP000184452">
    <property type="component" value="Unassembled WGS sequence"/>
</dbReference>
<dbReference type="PROSITE" id="PS50893">
    <property type="entry name" value="ABC_TRANSPORTER_2"/>
    <property type="match status" value="1"/>
</dbReference>
<dbReference type="STRING" id="758803.SAMN05421803_108192"/>
<keyword evidence="7" id="KW-1185">Reference proteome</keyword>
<evidence type="ECO:0000313" key="6">
    <source>
        <dbReference type="EMBL" id="SHJ69789.1"/>
    </source>
</evidence>
<dbReference type="Gene3D" id="3.40.50.300">
    <property type="entry name" value="P-loop containing nucleotide triphosphate hydrolases"/>
    <property type="match status" value="1"/>
</dbReference>
<dbReference type="RefSeq" id="WP_073380050.1">
    <property type="nucleotide sequence ID" value="NZ_FQZK01000008.1"/>
</dbReference>
<evidence type="ECO:0000259" key="5">
    <source>
        <dbReference type="PROSITE" id="PS50893"/>
    </source>
</evidence>
<gene>
    <name evidence="6" type="ORF">SAMN05421803_108192</name>
</gene>
<comment type="similarity">
    <text evidence="1">Belongs to the ABC transporter superfamily.</text>
</comment>
<dbReference type="InterPro" id="IPR050319">
    <property type="entry name" value="ABC_transp_ATP-bind"/>
</dbReference>
<keyword evidence="4 6" id="KW-0067">ATP-binding</keyword>
<dbReference type="InterPro" id="IPR027417">
    <property type="entry name" value="P-loop_NTPase"/>
</dbReference>
<evidence type="ECO:0000256" key="1">
    <source>
        <dbReference type="ARBA" id="ARBA00005417"/>
    </source>
</evidence>
<dbReference type="EMBL" id="FQZK01000008">
    <property type="protein sequence ID" value="SHJ69789.1"/>
    <property type="molecule type" value="Genomic_DNA"/>
</dbReference>
<name>A0A1M6LF07_9ACTN</name>
<evidence type="ECO:0000313" key="7">
    <source>
        <dbReference type="Proteomes" id="UP000184452"/>
    </source>
</evidence>
<evidence type="ECO:0000256" key="2">
    <source>
        <dbReference type="ARBA" id="ARBA00022448"/>
    </source>
</evidence>